<keyword evidence="11" id="KW-1185">Reference proteome</keyword>
<evidence type="ECO:0000256" key="2">
    <source>
        <dbReference type="ARBA" id="ARBA00012438"/>
    </source>
</evidence>
<keyword evidence="7 10" id="KW-0067">ATP-binding</keyword>
<dbReference type="PRINTS" id="PR00344">
    <property type="entry name" value="BCTRLSENSOR"/>
</dbReference>
<dbReference type="InterPro" id="IPR005467">
    <property type="entry name" value="His_kinase_dom"/>
</dbReference>
<dbReference type="InterPro" id="IPR004358">
    <property type="entry name" value="Sig_transdc_His_kin-like_C"/>
</dbReference>
<evidence type="ECO:0000259" key="9">
    <source>
        <dbReference type="PROSITE" id="PS50109"/>
    </source>
</evidence>
<evidence type="ECO:0000256" key="7">
    <source>
        <dbReference type="ARBA" id="ARBA00022840"/>
    </source>
</evidence>
<dbReference type="InterPro" id="IPR036890">
    <property type="entry name" value="HATPase_C_sf"/>
</dbReference>
<evidence type="ECO:0000256" key="1">
    <source>
        <dbReference type="ARBA" id="ARBA00000085"/>
    </source>
</evidence>
<evidence type="ECO:0000256" key="5">
    <source>
        <dbReference type="ARBA" id="ARBA00022741"/>
    </source>
</evidence>
<dbReference type="PROSITE" id="PS50109">
    <property type="entry name" value="HIS_KIN"/>
    <property type="match status" value="1"/>
</dbReference>
<dbReference type="PANTHER" id="PTHR43065">
    <property type="entry name" value="SENSOR HISTIDINE KINASE"/>
    <property type="match status" value="1"/>
</dbReference>
<dbReference type="GO" id="GO:0005524">
    <property type="term" value="F:ATP binding"/>
    <property type="evidence" value="ECO:0007669"/>
    <property type="project" value="UniProtKB-KW"/>
</dbReference>
<comment type="caution">
    <text evidence="10">The sequence shown here is derived from an EMBL/GenBank/DDBJ whole genome shotgun (WGS) entry which is preliminary data.</text>
</comment>
<sequence>MRVRVEDSGKGISREDLSRIFDPFFTTRSEGTGLGLSVSQSIIQEHGGYISVQSVHGKGTVFEVDLPVERRQGERRR</sequence>
<comment type="catalytic activity">
    <reaction evidence="1">
        <text>ATP + protein L-histidine = ADP + protein N-phospho-L-histidine.</text>
        <dbReference type="EC" id="2.7.13.3"/>
    </reaction>
</comment>
<organism evidence="10 11">
    <name type="scientific">Eiseniibacteriota bacterium</name>
    <dbReference type="NCBI Taxonomy" id="2212470"/>
    <lineage>
        <taxon>Bacteria</taxon>
        <taxon>Candidatus Eiseniibacteriota</taxon>
    </lineage>
</organism>
<dbReference type="InterPro" id="IPR003594">
    <property type="entry name" value="HATPase_dom"/>
</dbReference>
<keyword evidence="4" id="KW-0808">Transferase</keyword>
<dbReference type="SUPFAM" id="SSF55874">
    <property type="entry name" value="ATPase domain of HSP90 chaperone/DNA topoisomerase II/histidine kinase"/>
    <property type="match status" value="1"/>
</dbReference>
<evidence type="ECO:0000256" key="8">
    <source>
        <dbReference type="ARBA" id="ARBA00023012"/>
    </source>
</evidence>
<dbReference type="EC" id="2.7.13.3" evidence="2"/>
<feature type="domain" description="Histidine kinase" evidence="9">
    <location>
        <begin position="1"/>
        <end position="70"/>
    </location>
</feature>
<dbReference type="EMBL" id="JBHPKH010000043">
    <property type="protein sequence ID" value="MFC1572836.1"/>
    <property type="molecule type" value="Genomic_DNA"/>
</dbReference>
<dbReference type="SMART" id="SM00387">
    <property type="entry name" value="HATPase_c"/>
    <property type="match status" value="1"/>
</dbReference>
<dbReference type="Proteomes" id="UP001593833">
    <property type="component" value="Unassembled WGS sequence"/>
</dbReference>
<reference evidence="10 11" key="1">
    <citation type="submission" date="2024-09" db="EMBL/GenBank/DDBJ databases">
        <authorList>
            <person name="D'Angelo T."/>
        </authorList>
    </citation>
    <scope>NUCLEOTIDE SEQUENCE [LARGE SCALE GENOMIC DNA]</scope>
    <source>
        <strain evidence="10">SAG AM-320-E07</strain>
    </source>
</reference>
<proteinExistence type="predicted"/>
<gene>
    <name evidence="10" type="ORF">ACFL6M_04475</name>
</gene>
<name>A0ABV6YL17_UNCEI</name>
<evidence type="ECO:0000256" key="4">
    <source>
        <dbReference type="ARBA" id="ARBA00022679"/>
    </source>
</evidence>
<keyword evidence="3" id="KW-0597">Phosphoprotein</keyword>
<evidence type="ECO:0000256" key="6">
    <source>
        <dbReference type="ARBA" id="ARBA00022777"/>
    </source>
</evidence>
<evidence type="ECO:0000313" key="11">
    <source>
        <dbReference type="Proteomes" id="UP001593833"/>
    </source>
</evidence>
<dbReference type="PANTHER" id="PTHR43065:SF10">
    <property type="entry name" value="PEROXIDE STRESS-ACTIVATED HISTIDINE KINASE MAK3"/>
    <property type="match status" value="1"/>
</dbReference>
<evidence type="ECO:0000256" key="3">
    <source>
        <dbReference type="ARBA" id="ARBA00022553"/>
    </source>
</evidence>
<evidence type="ECO:0000313" key="10">
    <source>
        <dbReference type="EMBL" id="MFC1572836.1"/>
    </source>
</evidence>
<keyword evidence="6" id="KW-0418">Kinase</keyword>
<dbReference type="Gene3D" id="3.30.565.10">
    <property type="entry name" value="Histidine kinase-like ATPase, C-terminal domain"/>
    <property type="match status" value="1"/>
</dbReference>
<keyword evidence="8" id="KW-0902">Two-component regulatory system</keyword>
<keyword evidence="5" id="KW-0547">Nucleotide-binding</keyword>
<protein>
    <recommendedName>
        <fullName evidence="2">histidine kinase</fullName>
        <ecNumber evidence="2">2.7.13.3</ecNumber>
    </recommendedName>
</protein>
<dbReference type="Pfam" id="PF02518">
    <property type="entry name" value="HATPase_c"/>
    <property type="match status" value="1"/>
</dbReference>
<accession>A0ABV6YL17</accession>